<dbReference type="PANTHER" id="PTHR45766">
    <property type="entry name" value="DNA ANNEALING HELICASE AND ENDONUCLEASE ZRANB3 FAMILY MEMBER"/>
    <property type="match status" value="1"/>
</dbReference>
<dbReference type="Gene3D" id="3.40.50.10810">
    <property type="entry name" value="Tandem AAA-ATPase domain"/>
    <property type="match status" value="1"/>
</dbReference>
<reference evidence="6" key="1">
    <citation type="submission" date="2018-11" db="EMBL/GenBank/DDBJ databases">
        <title>Henneguya salminicola genome and transcriptome.</title>
        <authorList>
            <person name="Yahalomi D."/>
            <person name="Atkinson S.D."/>
            <person name="Neuhof M."/>
            <person name="Chang E.S."/>
            <person name="Philippe H."/>
            <person name="Cartwright P."/>
            <person name="Bartholomew J.L."/>
            <person name="Huchon D."/>
        </authorList>
    </citation>
    <scope>NUCLEOTIDE SEQUENCE</scope>
    <source>
        <strain evidence="6">Hz1</strain>
        <tissue evidence="6">Whole</tissue>
    </source>
</reference>
<proteinExistence type="predicted"/>
<dbReference type="GO" id="GO:0006281">
    <property type="term" value="P:DNA repair"/>
    <property type="evidence" value="ECO:0007669"/>
    <property type="project" value="TreeGrafter"/>
</dbReference>
<feature type="domain" description="HARP" evidence="5">
    <location>
        <begin position="1"/>
        <end position="37"/>
    </location>
</feature>
<dbReference type="InterPro" id="IPR027417">
    <property type="entry name" value="P-loop_NTPase"/>
</dbReference>
<dbReference type="GO" id="GO:0005524">
    <property type="term" value="F:ATP binding"/>
    <property type="evidence" value="ECO:0007669"/>
    <property type="project" value="InterPro"/>
</dbReference>
<dbReference type="PANTHER" id="PTHR45766:SF6">
    <property type="entry name" value="SWI_SNF-RELATED MATRIX-ASSOCIATED ACTIN-DEPENDENT REGULATOR OF CHROMATIN SUBFAMILY A-LIKE PROTEIN 1"/>
    <property type="match status" value="1"/>
</dbReference>
<evidence type="ECO:0000256" key="2">
    <source>
        <dbReference type="ARBA" id="ARBA00022801"/>
    </source>
</evidence>
<evidence type="ECO:0000256" key="3">
    <source>
        <dbReference type="ARBA" id="ARBA00023242"/>
    </source>
</evidence>
<organism evidence="6">
    <name type="scientific">Henneguya salminicola</name>
    <name type="common">Myxosporean</name>
    <dbReference type="NCBI Taxonomy" id="69463"/>
    <lineage>
        <taxon>Eukaryota</taxon>
        <taxon>Metazoa</taxon>
        <taxon>Cnidaria</taxon>
        <taxon>Myxozoa</taxon>
        <taxon>Myxosporea</taxon>
        <taxon>Bivalvulida</taxon>
        <taxon>Platysporina</taxon>
        <taxon>Myxobolidae</taxon>
        <taxon>Henneguya</taxon>
    </lineage>
</organism>
<dbReference type="GO" id="GO:0016787">
    <property type="term" value="F:hydrolase activity"/>
    <property type="evidence" value="ECO:0007669"/>
    <property type="project" value="UniProtKB-KW"/>
</dbReference>
<comment type="subcellular location">
    <subcellularLocation>
        <location evidence="1">Nucleus</location>
    </subcellularLocation>
</comment>
<keyword evidence="3" id="KW-0539">Nucleus</keyword>
<dbReference type="Pfam" id="PF07443">
    <property type="entry name" value="HARP"/>
    <property type="match status" value="1"/>
</dbReference>
<evidence type="ECO:0000259" key="4">
    <source>
        <dbReference type="Pfam" id="PF00176"/>
    </source>
</evidence>
<evidence type="ECO:0000259" key="5">
    <source>
        <dbReference type="Pfam" id="PF07443"/>
    </source>
</evidence>
<name>A0A6G3MEF5_HENSL</name>
<dbReference type="AlphaFoldDB" id="A0A6G3MEF5"/>
<evidence type="ECO:0000256" key="1">
    <source>
        <dbReference type="ARBA" id="ARBA00004123"/>
    </source>
</evidence>
<dbReference type="GO" id="GO:0043596">
    <property type="term" value="C:nuclear replication fork"/>
    <property type="evidence" value="ECO:0007669"/>
    <property type="project" value="TreeGrafter"/>
</dbReference>
<protein>
    <submittedName>
        <fullName evidence="6">SWI/SNF-related matrix-associated actin-dependent regulator of chromatin subfamily A-like protein 1 (Trinotate prediction)</fullName>
    </submittedName>
</protein>
<evidence type="ECO:0000313" key="6">
    <source>
        <dbReference type="EMBL" id="NDJ92326.1"/>
    </source>
</evidence>
<dbReference type="Pfam" id="PF00176">
    <property type="entry name" value="SNF2-rel_dom"/>
    <property type="match status" value="1"/>
</dbReference>
<sequence length="189" mass="21971">MPTKIYDKKDKSWSFDISDYFNLLASLKKNPILLIEEISPYIINTFLQDRKKSVAIQTDFNIEIDEKIKKALYPYQVDCLKKAIQNEGRLLIADEMGLGKTLQALAIASYYRSEWPFLIVCTASLKLSWLKSVNDWFSTIKTHDVTVISTVEILPQKLIYIISYNMLNRVYKTIKNMNFKIIIAVCKKN</sequence>
<dbReference type="GO" id="GO:0031297">
    <property type="term" value="P:replication fork processing"/>
    <property type="evidence" value="ECO:0007669"/>
    <property type="project" value="TreeGrafter"/>
</dbReference>
<dbReference type="EMBL" id="GHBP01000480">
    <property type="protein sequence ID" value="NDJ92326.1"/>
    <property type="molecule type" value="Transcribed_RNA"/>
</dbReference>
<dbReference type="InterPro" id="IPR000330">
    <property type="entry name" value="SNF2_N"/>
</dbReference>
<accession>A0A6G3MEF5</accession>
<dbReference type="InterPro" id="IPR038718">
    <property type="entry name" value="SNF2-like_sf"/>
</dbReference>
<dbReference type="SUPFAM" id="SSF52540">
    <property type="entry name" value="P-loop containing nucleoside triphosphate hydrolases"/>
    <property type="match status" value="1"/>
</dbReference>
<keyword evidence="2" id="KW-0378">Hydrolase</keyword>
<feature type="domain" description="SNF2 N-terminal" evidence="4">
    <location>
        <begin position="86"/>
        <end position="183"/>
    </location>
</feature>
<dbReference type="InterPro" id="IPR010003">
    <property type="entry name" value="HARP_dom"/>
</dbReference>